<reference evidence="3" key="1">
    <citation type="submission" date="2021-02" db="EMBL/GenBank/DDBJ databases">
        <authorList>
            <person name="Nowell W R."/>
        </authorList>
    </citation>
    <scope>NUCLEOTIDE SEQUENCE</scope>
</reference>
<dbReference type="PANTHER" id="PTHR23022">
    <property type="entry name" value="TRANSPOSABLE ELEMENT-RELATED"/>
    <property type="match status" value="1"/>
</dbReference>
<dbReference type="GO" id="GO:0003676">
    <property type="term" value="F:nucleic acid binding"/>
    <property type="evidence" value="ECO:0007669"/>
    <property type="project" value="InterPro"/>
</dbReference>
<dbReference type="Proteomes" id="UP000663856">
    <property type="component" value="Unassembled WGS sequence"/>
</dbReference>
<proteinExistence type="predicted"/>
<dbReference type="PANTHER" id="PTHR23022:SF135">
    <property type="entry name" value="SI:DKEY-77F5.3"/>
    <property type="match status" value="1"/>
</dbReference>
<name>A0A816MLS2_9BILA</name>
<dbReference type="Pfam" id="PF13358">
    <property type="entry name" value="DDE_3"/>
    <property type="match status" value="1"/>
</dbReference>
<feature type="domain" description="Tc1-like transposase DDE" evidence="2">
    <location>
        <begin position="149"/>
        <end position="207"/>
    </location>
</feature>
<feature type="compositionally biased region" description="Basic and acidic residues" evidence="1">
    <location>
        <begin position="8"/>
        <end position="17"/>
    </location>
</feature>
<evidence type="ECO:0000313" key="4">
    <source>
        <dbReference type="Proteomes" id="UP000663856"/>
    </source>
</evidence>
<dbReference type="AlphaFoldDB" id="A0A816MLS2"/>
<evidence type="ECO:0000256" key="1">
    <source>
        <dbReference type="SAM" id="MobiDB-lite"/>
    </source>
</evidence>
<accession>A0A816MLS2</accession>
<dbReference type="InterPro" id="IPR052338">
    <property type="entry name" value="Transposase_5"/>
</dbReference>
<organism evidence="3 4">
    <name type="scientific">Rotaria magnacalcarata</name>
    <dbReference type="NCBI Taxonomy" id="392030"/>
    <lineage>
        <taxon>Eukaryota</taxon>
        <taxon>Metazoa</taxon>
        <taxon>Spiralia</taxon>
        <taxon>Gnathifera</taxon>
        <taxon>Rotifera</taxon>
        <taxon>Eurotatoria</taxon>
        <taxon>Bdelloidea</taxon>
        <taxon>Philodinida</taxon>
        <taxon>Philodinidae</taxon>
        <taxon>Rotaria</taxon>
    </lineage>
</organism>
<dbReference type="InterPro" id="IPR036397">
    <property type="entry name" value="RNaseH_sf"/>
</dbReference>
<dbReference type="Gene3D" id="3.30.420.10">
    <property type="entry name" value="Ribonuclease H-like superfamily/Ribonuclease H"/>
    <property type="match status" value="2"/>
</dbReference>
<sequence length="248" mass="28577">MVVSATSQKKDKLKLPLENRPGQGRKNARTVRRRLFNAGYKSYTTKRKPYRKPSHCSARLKLAKQCSDWNFSDWKTVIFSDESHFEVFNRKNKSFVRRLPSESDKPFNFQPRVQGGGGSISVCGIMTAKGVGSLAFYDGRMNDVTCYYVQDNAPCHKSAFSMKWLKKNKINLLDWPAVSPDFNAIENLWDIIDNKLNDYRLNNVNDLQQAILEIWTKISNETCDNLVWSMPRRIKKCVCVKGNTSAKY</sequence>
<feature type="region of interest" description="Disordered" evidence="1">
    <location>
        <begin position="1"/>
        <end position="27"/>
    </location>
</feature>
<evidence type="ECO:0000259" key="2">
    <source>
        <dbReference type="Pfam" id="PF13358"/>
    </source>
</evidence>
<protein>
    <recommendedName>
        <fullName evidence="2">Tc1-like transposase DDE domain-containing protein</fullName>
    </recommendedName>
</protein>
<dbReference type="InterPro" id="IPR038717">
    <property type="entry name" value="Tc1-like_DDE_dom"/>
</dbReference>
<gene>
    <name evidence="3" type="ORF">WKI299_LOCUS5582</name>
</gene>
<evidence type="ECO:0000313" key="3">
    <source>
        <dbReference type="EMBL" id="CAF2017507.1"/>
    </source>
</evidence>
<comment type="caution">
    <text evidence="3">The sequence shown here is derived from an EMBL/GenBank/DDBJ whole genome shotgun (WGS) entry which is preliminary data.</text>
</comment>
<dbReference type="EMBL" id="CAJNRF010001561">
    <property type="protein sequence ID" value="CAF2017507.1"/>
    <property type="molecule type" value="Genomic_DNA"/>
</dbReference>